<dbReference type="Proteomes" id="UP000267606">
    <property type="component" value="Unassembled WGS sequence"/>
</dbReference>
<evidence type="ECO:0000313" key="3">
    <source>
        <dbReference type="EMBL" id="VDO68706.1"/>
    </source>
</evidence>
<evidence type="ECO:0000313" key="5">
    <source>
        <dbReference type="WBParaSite" id="OFLC_0001047101-mRNA-1"/>
    </source>
</evidence>
<dbReference type="WBParaSite" id="OFLC_0001047101-mRNA-1">
    <property type="protein sequence ID" value="OFLC_0001047101-mRNA-1"/>
    <property type="gene ID" value="OFLC_0001047101"/>
</dbReference>
<proteinExistence type="predicted"/>
<feature type="domain" description="ZP" evidence="2">
    <location>
        <begin position="1"/>
        <end position="46"/>
    </location>
</feature>
<dbReference type="AlphaFoldDB" id="A0A183HSL0"/>
<evidence type="ECO:0000313" key="4">
    <source>
        <dbReference type="Proteomes" id="UP000267606"/>
    </source>
</evidence>
<keyword evidence="1" id="KW-1133">Transmembrane helix</keyword>
<protein>
    <submittedName>
        <fullName evidence="5">ZP domain-containing protein</fullName>
    </submittedName>
</protein>
<dbReference type="EMBL" id="UZAJ01013977">
    <property type="protein sequence ID" value="VDO68706.1"/>
    <property type="molecule type" value="Genomic_DNA"/>
</dbReference>
<reference evidence="3 4" key="2">
    <citation type="submission" date="2018-11" db="EMBL/GenBank/DDBJ databases">
        <authorList>
            <consortium name="Pathogen Informatics"/>
        </authorList>
    </citation>
    <scope>NUCLEOTIDE SEQUENCE [LARGE SCALE GENOMIC DNA]</scope>
</reference>
<organism evidence="5">
    <name type="scientific">Onchocerca flexuosa</name>
    <dbReference type="NCBI Taxonomy" id="387005"/>
    <lineage>
        <taxon>Eukaryota</taxon>
        <taxon>Metazoa</taxon>
        <taxon>Ecdysozoa</taxon>
        <taxon>Nematoda</taxon>
        <taxon>Chromadorea</taxon>
        <taxon>Rhabditida</taxon>
        <taxon>Spirurina</taxon>
        <taxon>Spiruromorpha</taxon>
        <taxon>Filarioidea</taxon>
        <taxon>Onchocercidae</taxon>
        <taxon>Onchocerca</taxon>
    </lineage>
</organism>
<evidence type="ECO:0000256" key="1">
    <source>
        <dbReference type="SAM" id="Phobius"/>
    </source>
</evidence>
<accession>A0A183HSL0</accession>
<keyword evidence="4" id="KW-1185">Reference proteome</keyword>
<name>A0A183HSL0_9BILA</name>
<gene>
    <name evidence="3" type="ORF">OFLC_LOCUS10467</name>
</gene>
<feature type="transmembrane region" description="Helical" evidence="1">
    <location>
        <begin position="103"/>
        <end position="126"/>
    </location>
</feature>
<keyword evidence="1" id="KW-0472">Membrane</keyword>
<reference evidence="5" key="1">
    <citation type="submission" date="2016-06" db="UniProtKB">
        <authorList>
            <consortium name="WormBaseParasite"/>
        </authorList>
    </citation>
    <scope>IDENTIFICATION</scope>
</reference>
<evidence type="ECO:0000259" key="2">
    <source>
        <dbReference type="PROSITE" id="PS51034"/>
    </source>
</evidence>
<dbReference type="InterPro" id="IPR001507">
    <property type="entry name" value="ZP_dom"/>
</dbReference>
<keyword evidence="1" id="KW-0812">Transmembrane</keyword>
<dbReference type="PROSITE" id="PS51034">
    <property type="entry name" value="ZP_2"/>
    <property type="match status" value="1"/>
</dbReference>
<sequence>MNVEQNVSVFGIAEKPHVYFQCQISLLSSEAGQCPRPNCSDNHRKQRDLLSMIKNDEALIMDAVSQPLEILDFDHHFRRRECHRLSEAIVNEINHDDIVCITWNLFVMIGPFMILVNFFLFIHYLITSKFCLNHCFLLLTKC</sequence>